<evidence type="ECO:0000313" key="1">
    <source>
        <dbReference type="EMBL" id="KAK3384660.1"/>
    </source>
</evidence>
<gene>
    <name evidence="1" type="ORF">B0T24DRAFT_589196</name>
</gene>
<reference evidence="1" key="1">
    <citation type="journal article" date="2023" name="Mol. Phylogenet. Evol.">
        <title>Genome-scale phylogeny and comparative genomics of the fungal order Sordariales.</title>
        <authorList>
            <person name="Hensen N."/>
            <person name="Bonometti L."/>
            <person name="Westerberg I."/>
            <person name="Brannstrom I.O."/>
            <person name="Guillou S."/>
            <person name="Cros-Aarteil S."/>
            <person name="Calhoun S."/>
            <person name="Haridas S."/>
            <person name="Kuo A."/>
            <person name="Mondo S."/>
            <person name="Pangilinan J."/>
            <person name="Riley R."/>
            <person name="LaButti K."/>
            <person name="Andreopoulos B."/>
            <person name="Lipzen A."/>
            <person name="Chen C."/>
            <person name="Yan M."/>
            <person name="Daum C."/>
            <person name="Ng V."/>
            <person name="Clum A."/>
            <person name="Steindorff A."/>
            <person name="Ohm R.A."/>
            <person name="Martin F."/>
            <person name="Silar P."/>
            <person name="Natvig D.O."/>
            <person name="Lalanne C."/>
            <person name="Gautier V."/>
            <person name="Ament-Velasquez S.L."/>
            <person name="Kruys A."/>
            <person name="Hutchinson M.I."/>
            <person name="Powell A.J."/>
            <person name="Barry K."/>
            <person name="Miller A.N."/>
            <person name="Grigoriev I.V."/>
            <person name="Debuchy R."/>
            <person name="Gladieux P."/>
            <person name="Hiltunen Thoren M."/>
            <person name="Johannesson H."/>
        </authorList>
    </citation>
    <scope>NUCLEOTIDE SEQUENCE</scope>
    <source>
        <strain evidence="1">CBS 958.72</strain>
    </source>
</reference>
<organism evidence="1 2">
    <name type="scientific">Lasiosphaeria ovina</name>
    <dbReference type="NCBI Taxonomy" id="92902"/>
    <lineage>
        <taxon>Eukaryota</taxon>
        <taxon>Fungi</taxon>
        <taxon>Dikarya</taxon>
        <taxon>Ascomycota</taxon>
        <taxon>Pezizomycotina</taxon>
        <taxon>Sordariomycetes</taxon>
        <taxon>Sordariomycetidae</taxon>
        <taxon>Sordariales</taxon>
        <taxon>Lasiosphaeriaceae</taxon>
        <taxon>Lasiosphaeria</taxon>
    </lineage>
</organism>
<dbReference type="Proteomes" id="UP001287356">
    <property type="component" value="Unassembled WGS sequence"/>
</dbReference>
<proteinExistence type="predicted"/>
<protein>
    <submittedName>
        <fullName evidence="1">Uncharacterized protein</fullName>
    </submittedName>
</protein>
<dbReference type="AlphaFoldDB" id="A0AAE0NNL7"/>
<evidence type="ECO:0000313" key="2">
    <source>
        <dbReference type="Proteomes" id="UP001287356"/>
    </source>
</evidence>
<reference evidence="1" key="2">
    <citation type="submission" date="2023-06" db="EMBL/GenBank/DDBJ databases">
        <authorList>
            <consortium name="Lawrence Berkeley National Laboratory"/>
            <person name="Haridas S."/>
            <person name="Hensen N."/>
            <person name="Bonometti L."/>
            <person name="Westerberg I."/>
            <person name="Brannstrom I.O."/>
            <person name="Guillou S."/>
            <person name="Cros-Aarteil S."/>
            <person name="Calhoun S."/>
            <person name="Kuo A."/>
            <person name="Mondo S."/>
            <person name="Pangilinan J."/>
            <person name="Riley R."/>
            <person name="Labutti K."/>
            <person name="Andreopoulos B."/>
            <person name="Lipzen A."/>
            <person name="Chen C."/>
            <person name="Yanf M."/>
            <person name="Daum C."/>
            <person name="Ng V."/>
            <person name="Clum A."/>
            <person name="Steindorff A."/>
            <person name="Ohm R."/>
            <person name="Martin F."/>
            <person name="Silar P."/>
            <person name="Natvig D."/>
            <person name="Lalanne C."/>
            <person name="Gautier V."/>
            <person name="Ament-Velasquez S.L."/>
            <person name="Kruys A."/>
            <person name="Hutchinson M.I."/>
            <person name="Powell A.J."/>
            <person name="Barry K."/>
            <person name="Miller A.N."/>
            <person name="Grigoriev I.V."/>
            <person name="Debuchy R."/>
            <person name="Gladieux P."/>
            <person name="Thoren M.H."/>
            <person name="Johannesson H."/>
        </authorList>
    </citation>
    <scope>NUCLEOTIDE SEQUENCE</scope>
    <source>
        <strain evidence="1">CBS 958.72</strain>
    </source>
</reference>
<keyword evidence="2" id="KW-1185">Reference proteome</keyword>
<comment type="caution">
    <text evidence="1">The sequence shown here is derived from an EMBL/GenBank/DDBJ whole genome shotgun (WGS) entry which is preliminary data.</text>
</comment>
<name>A0AAE0NNL7_9PEZI</name>
<sequence length="103" mass="11033">MGHLRRADWGIHLWGGAAGAGGLQIYSSMPAPWAGCVTRATAACCILATARCPSVTVTGGAVKKQEIRHFRALGFPRVLVQCSMHERLVDAFEQQPRDVSGTL</sequence>
<dbReference type="EMBL" id="JAULSN010000001">
    <property type="protein sequence ID" value="KAK3384660.1"/>
    <property type="molecule type" value="Genomic_DNA"/>
</dbReference>
<accession>A0AAE0NNL7</accession>